<dbReference type="EC" id="3.1.26.4" evidence="2"/>
<dbReference type="InterPro" id="IPR041577">
    <property type="entry name" value="RT_RNaseH_2"/>
</dbReference>
<comment type="caution">
    <text evidence="4">The sequence shown here is derived from an EMBL/GenBank/DDBJ whole genome shotgun (WGS) entry which is preliminary data.</text>
</comment>
<dbReference type="AlphaFoldDB" id="A0AAN7MTT2"/>
<evidence type="ECO:0000313" key="4">
    <source>
        <dbReference type="EMBL" id="KAK4815923.1"/>
    </source>
</evidence>
<dbReference type="Gene3D" id="3.10.20.370">
    <property type="match status" value="1"/>
</dbReference>
<dbReference type="InterPro" id="IPR043128">
    <property type="entry name" value="Rev_trsase/Diguanyl_cyclase"/>
</dbReference>
<sequence length="393" mass="44426">MNQIVQDIHLAVGNPYTLLTSLKEKPKWCTVLDLKDAFFCIPLDKDSQAIFAFEWESPTTGCKTLTYFTWTVLPQGFRSSPTIFGNQLAKELEVWKTENSERIILQYVDDILIAAETWEDCLQATISLLNFLGQAGYQVSKSKAHTGKETVIYLGFEILQGQRRLGAGRQEAMCQIPEPRTIRELRTFLGMVGWCQLWVLSYGLLVRPLYEALKGSQENQLLWTPECQTAFKNLKKALTSAPVLGLPDLAKPFELFQLDNVSKGWPGCLRAVAATVLLIQEARKLTMGQKIMFYVPHMVISVLEQKGGHWLSPRRMLKYQVTLLEQDDVELKTTTVVNPAMFLSLEVGESLHHDCLQAIGQVYSSRQDLKDKPLPNPDLELFTDGSSFAQYGK</sequence>
<proteinExistence type="inferred from homology"/>
<comment type="similarity">
    <text evidence="1">Belongs to the beta type-B retroviral polymerase family. HERV class-II K(HML-2) pol subfamily.</text>
</comment>
<dbReference type="PANTHER" id="PTHR33064:SF36">
    <property type="entry name" value="CCHC-TYPE DOMAIN-CONTAINING PROTEIN"/>
    <property type="match status" value="1"/>
</dbReference>
<evidence type="ECO:0000259" key="3">
    <source>
        <dbReference type="PROSITE" id="PS50878"/>
    </source>
</evidence>
<feature type="domain" description="Reverse transcriptase" evidence="3">
    <location>
        <begin position="1"/>
        <end position="158"/>
    </location>
</feature>
<organism evidence="4 5">
    <name type="scientific">Mycteria americana</name>
    <name type="common">Wood stork</name>
    <dbReference type="NCBI Taxonomy" id="33587"/>
    <lineage>
        <taxon>Eukaryota</taxon>
        <taxon>Metazoa</taxon>
        <taxon>Chordata</taxon>
        <taxon>Craniata</taxon>
        <taxon>Vertebrata</taxon>
        <taxon>Euteleostomi</taxon>
        <taxon>Archelosauria</taxon>
        <taxon>Archosauria</taxon>
        <taxon>Dinosauria</taxon>
        <taxon>Saurischia</taxon>
        <taxon>Theropoda</taxon>
        <taxon>Coelurosauria</taxon>
        <taxon>Aves</taxon>
        <taxon>Neognathae</taxon>
        <taxon>Neoaves</taxon>
        <taxon>Aequornithes</taxon>
        <taxon>Ciconiiformes</taxon>
        <taxon>Ciconiidae</taxon>
        <taxon>Mycteria</taxon>
    </lineage>
</organism>
<evidence type="ECO:0000256" key="2">
    <source>
        <dbReference type="ARBA" id="ARBA00012180"/>
    </source>
</evidence>
<dbReference type="SUPFAM" id="SSF56672">
    <property type="entry name" value="DNA/RNA polymerases"/>
    <property type="match status" value="1"/>
</dbReference>
<dbReference type="PANTHER" id="PTHR33064">
    <property type="entry name" value="POL PROTEIN"/>
    <property type="match status" value="1"/>
</dbReference>
<dbReference type="Gene3D" id="3.30.70.270">
    <property type="match status" value="2"/>
</dbReference>
<dbReference type="InterPro" id="IPR000477">
    <property type="entry name" value="RT_dom"/>
</dbReference>
<accession>A0AAN7MTT2</accession>
<dbReference type="Pfam" id="PF00078">
    <property type="entry name" value="RVT_1"/>
    <property type="match status" value="1"/>
</dbReference>
<dbReference type="InterPro" id="IPR043502">
    <property type="entry name" value="DNA/RNA_pol_sf"/>
</dbReference>
<dbReference type="FunFam" id="3.30.70.270:FF:000020">
    <property type="entry name" value="Transposon Tf2-6 polyprotein-like Protein"/>
    <property type="match status" value="1"/>
</dbReference>
<evidence type="ECO:0000256" key="1">
    <source>
        <dbReference type="ARBA" id="ARBA00010879"/>
    </source>
</evidence>
<dbReference type="InterPro" id="IPR051320">
    <property type="entry name" value="Viral_Replic_Matur_Polypro"/>
</dbReference>
<dbReference type="EMBL" id="JAUNZN010000009">
    <property type="protein sequence ID" value="KAK4815923.1"/>
    <property type="molecule type" value="Genomic_DNA"/>
</dbReference>
<dbReference type="Pfam" id="PF17919">
    <property type="entry name" value="RT_RNaseH_2"/>
    <property type="match status" value="1"/>
</dbReference>
<keyword evidence="5" id="KW-1185">Reference proteome</keyword>
<dbReference type="GO" id="GO:0004523">
    <property type="term" value="F:RNA-DNA hybrid ribonuclease activity"/>
    <property type="evidence" value="ECO:0007669"/>
    <property type="project" value="UniProtKB-EC"/>
</dbReference>
<reference evidence="4 5" key="1">
    <citation type="journal article" date="2023" name="J. Hered.">
        <title>Chromosome-level genome of the wood stork (Mycteria americana) provides insight into avian chromosome evolution.</title>
        <authorList>
            <person name="Flamio R. Jr."/>
            <person name="Ramstad K.M."/>
        </authorList>
    </citation>
    <scope>NUCLEOTIDE SEQUENCE [LARGE SCALE GENOMIC DNA]</scope>
    <source>
        <strain evidence="4">JAX WOST 10</strain>
    </source>
</reference>
<dbReference type="Proteomes" id="UP001333110">
    <property type="component" value="Unassembled WGS sequence"/>
</dbReference>
<protein>
    <recommendedName>
        <fullName evidence="2">ribonuclease H</fullName>
        <ecNumber evidence="2">3.1.26.4</ecNumber>
    </recommendedName>
</protein>
<evidence type="ECO:0000313" key="5">
    <source>
        <dbReference type="Proteomes" id="UP001333110"/>
    </source>
</evidence>
<dbReference type="PROSITE" id="PS50878">
    <property type="entry name" value="RT_POL"/>
    <property type="match status" value="1"/>
</dbReference>
<gene>
    <name evidence="4" type="ORF">QYF61_010180</name>
</gene>
<name>A0AAN7MTT2_MYCAM</name>